<dbReference type="GeneID" id="110983191"/>
<feature type="compositionally biased region" description="Pro residues" evidence="7">
    <location>
        <begin position="1222"/>
        <end position="1240"/>
    </location>
</feature>
<evidence type="ECO:0000256" key="4">
    <source>
        <dbReference type="ARBA" id="ARBA00022989"/>
    </source>
</evidence>
<dbReference type="GO" id="GO:0016020">
    <property type="term" value="C:membrane"/>
    <property type="evidence" value="ECO:0007669"/>
    <property type="project" value="UniProtKB-SubCell"/>
</dbReference>
<feature type="compositionally biased region" description="Low complexity" evidence="7">
    <location>
        <begin position="1178"/>
        <end position="1192"/>
    </location>
</feature>
<feature type="compositionally biased region" description="Polar residues" evidence="7">
    <location>
        <begin position="1098"/>
        <end position="1117"/>
    </location>
</feature>
<accession>A0A8B7Z3J5</accession>
<dbReference type="SMART" id="SM00326">
    <property type="entry name" value="SH3"/>
    <property type="match status" value="1"/>
</dbReference>
<dbReference type="SUPFAM" id="SSF50044">
    <property type="entry name" value="SH3-domain"/>
    <property type="match status" value="1"/>
</dbReference>
<feature type="transmembrane region" description="Helical" evidence="8">
    <location>
        <begin position="771"/>
        <end position="795"/>
    </location>
</feature>
<feature type="transmembrane region" description="Helical" evidence="8">
    <location>
        <begin position="369"/>
        <end position="393"/>
    </location>
</feature>
<keyword evidence="3 8" id="KW-0812">Transmembrane</keyword>
<feature type="transmembrane region" description="Helical" evidence="8">
    <location>
        <begin position="511"/>
        <end position="534"/>
    </location>
</feature>
<keyword evidence="4 8" id="KW-1133">Transmembrane helix</keyword>
<dbReference type="SUPFAM" id="SSF81324">
    <property type="entry name" value="Voltage-gated potassium channels"/>
    <property type="match status" value="2"/>
</dbReference>
<organism evidence="10 11">
    <name type="scientific">Acanthaster planci</name>
    <name type="common">Crown-of-thorns starfish</name>
    <dbReference type="NCBI Taxonomy" id="133434"/>
    <lineage>
        <taxon>Eukaryota</taxon>
        <taxon>Metazoa</taxon>
        <taxon>Echinodermata</taxon>
        <taxon>Eleutherozoa</taxon>
        <taxon>Asterozoa</taxon>
        <taxon>Asteroidea</taxon>
        <taxon>Valvatacea</taxon>
        <taxon>Valvatida</taxon>
        <taxon>Acanthasteridae</taxon>
        <taxon>Acanthaster</taxon>
    </lineage>
</organism>
<keyword evidence="10" id="KW-1185">Reference proteome</keyword>
<dbReference type="PANTHER" id="PTHR46726">
    <property type="entry name" value="TWO PORE CHANNEL 3"/>
    <property type="match status" value="1"/>
</dbReference>
<dbReference type="Proteomes" id="UP000694845">
    <property type="component" value="Unplaced"/>
</dbReference>
<dbReference type="InterPro" id="IPR036028">
    <property type="entry name" value="SH3-like_dom_sf"/>
</dbReference>
<feature type="region of interest" description="Disordered" evidence="7">
    <location>
        <begin position="1178"/>
        <end position="1323"/>
    </location>
</feature>
<feature type="compositionally biased region" description="Basic residues" evidence="7">
    <location>
        <begin position="999"/>
        <end position="1012"/>
    </location>
</feature>
<feature type="transmembrane region" description="Helical" evidence="8">
    <location>
        <begin position="299"/>
        <end position="317"/>
    </location>
</feature>
<evidence type="ECO:0000259" key="9">
    <source>
        <dbReference type="PROSITE" id="PS50002"/>
    </source>
</evidence>
<feature type="compositionally biased region" description="Basic and acidic residues" evidence="7">
    <location>
        <begin position="1"/>
        <end position="11"/>
    </location>
</feature>
<comment type="subcellular location">
    <subcellularLocation>
        <location evidence="1">Membrane</location>
        <topology evidence="1">Multi-pass membrane protein</topology>
    </subcellularLocation>
</comment>
<keyword evidence="5 8" id="KW-0472">Membrane</keyword>
<feature type="compositionally biased region" description="Acidic residues" evidence="7">
    <location>
        <begin position="978"/>
        <end position="990"/>
    </location>
</feature>
<evidence type="ECO:0000256" key="2">
    <source>
        <dbReference type="ARBA" id="ARBA00022443"/>
    </source>
</evidence>
<feature type="domain" description="SH3" evidence="9">
    <location>
        <begin position="1016"/>
        <end position="1074"/>
    </location>
</feature>
<dbReference type="RefSeq" id="XP_022097936.1">
    <property type="nucleotide sequence ID" value="XM_022242244.1"/>
</dbReference>
<reference evidence="11" key="1">
    <citation type="submission" date="2025-08" db="UniProtKB">
        <authorList>
            <consortium name="RefSeq"/>
        </authorList>
    </citation>
    <scope>IDENTIFICATION</scope>
</reference>
<feature type="compositionally biased region" description="Low complexity" evidence="7">
    <location>
        <begin position="124"/>
        <end position="136"/>
    </location>
</feature>
<feature type="transmembrane region" description="Helical" evidence="8">
    <location>
        <begin position="858"/>
        <end position="881"/>
    </location>
</feature>
<keyword evidence="2 6" id="KW-0728">SH3 domain</keyword>
<evidence type="ECO:0000313" key="10">
    <source>
        <dbReference type="Proteomes" id="UP000694845"/>
    </source>
</evidence>
<feature type="compositionally biased region" description="Basic and acidic residues" evidence="7">
    <location>
        <begin position="1273"/>
        <end position="1285"/>
    </location>
</feature>
<dbReference type="PROSITE" id="PS50002">
    <property type="entry name" value="SH3"/>
    <property type="match status" value="1"/>
</dbReference>
<evidence type="ECO:0000256" key="6">
    <source>
        <dbReference type="PROSITE-ProRule" id="PRU00192"/>
    </source>
</evidence>
<feature type="transmembrane region" description="Helical" evidence="8">
    <location>
        <begin position="719"/>
        <end position="737"/>
    </location>
</feature>
<feature type="compositionally biased region" description="Acidic residues" evidence="7">
    <location>
        <begin position="1255"/>
        <end position="1264"/>
    </location>
</feature>
<dbReference type="Gene3D" id="1.10.287.70">
    <property type="match status" value="2"/>
</dbReference>
<proteinExistence type="predicted"/>
<feature type="transmembrane region" description="Helical" evidence="8">
    <location>
        <begin position="414"/>
        <end position="441"/>
    </location>
</feature>
<dbReference type="KEGG" id="aplc:110983191"/>
<evidence type="ECO:0000256" key="8">
    <source>
        <dbReference type="SAM" id="Phobius"/>
    </source>
</evidence>
<evidence type="ECO:0000256" key="3">
    <source>
        <dbReference type="ARBA" id="ARBA00022692"/>
    </source>
</evidence>
<dbReference type="Gene3D" id="2.30.30.40">
    <property type="entry name" value="SH3 Domains"/>
    <property type="match status" value="1"/>
</dbReference>
<dbReference type="OrthoDB" id="10068803at2759"/>
<dbReference type="Gene3D" id="1.20.120.350">
    <property type="entry name" value="Voltage-gated potassium channels. Chain C"/>
    <property type="match status" value="1"/>
</dbReference>
<evidence type="ECO:0000256" key="1">
    <source>
        <dbReference type="ARBA" id="ARBA00004141"/>
    </source>
</evidence>
<feature type="transmembrane region" description="Helical" evidence="8">
    <location>
        <begin position="656"/>
        <end position="677"/>
    </location>
</feature>
<dbReference type="InterPro" id="IPR001452">
    <property type="entry name" value="SH3_domain"/>
</dbReference>
<protein>
    <submittedName>
        <fullName evidence="11">Uncharacterized protein LOC110983191 isoform X1</fullName>
    </submittedName>
</protein>
<dbReference type="Pfam" id="PF00018">
    <property type="entry name" value="SH3_1"/>
    <property type="match status" value="1"/>
</dbReference>
<evidence type="ECO:0000256" key="7">
    <source>
        <dbReference type="SAM" id="MobiDB-lite"/>
    </source>
</evidence>
<dbReference type="InterPro" id="IPR027359">
    <property type="entry name" value="Volt_channel_dom_sf"/>
</dbReference>
<feature type="compositionally biased region" description="Basic and acidic residues" evidence="7">
    <location>
        <begin position="926"/>
        <end position="936"/>
    </location>
</feature>
<feature type="transmembrane region" description="Helical" evidence="8">
    <location>
        <begin position="689"/>
        <end position="707"/>
    </location>
</feature>
<evidence type="ECO:0000256" key="5">
    <source>
        <dbReference type="ARBA" id="ARBA00023136"/>
    </source>
</evidence>
<feature type="compositionally biased region" description="Basic and acidic residues" evidence="7">
    <location>
        <begin position="47"/>
        <end position="60"/>
    </location>
</feature>
<dbReference type="GO" id="GO:0005216">
    <property type="term" value="F:monoatomic ion channel activity"/>
    <property type="evidence" value="ECO:0007669"/>
    <property type="project" value="InterPro"/>
</dbReference>
<feature type="transmembrane region" description="Helical" evidence="8">
    <location>
        <begin position="329"/>
        <end position="357"/>
    </location>
</feature>
<feature type="region of interest" description="Disordered" evidence="7">
    <location>
        <begin position="926"/>
        <end position="1012"/>
    </location>
</feature>
<name>A0A8B7Z3J5_ACAPL</name>
<feature type="region of interest" description="Disordered" evidence="7">
    <location>
        <begin position="1083"/>
        <end position="1122"/>
    </location>
</feature>
<evidence type="ECO:0000313" key="11">
    <source>
        <dbReference type="RefSeq" id="XP_022097936.1"/>
    </source>
</evidence>
<dbReference type="InterPro" id="IPR005821">
    <property type="entry name" value="Ion_trans_dom"/>
</dbReference>
<feature type="region of interest" description="Disordered" evidence="7">
    <location>
        <begin position="1338"/>
        <end position="1374"/>
    </location>
</feature>
<feature type="region of interest" description="Disordered" evidence="7">
    <location>
        <begin position="1"/>
        <end position="163"/>
    </location>
</feature>
<feature type="compositionally biased region" description="Polar residues" evidence="7">
    <location>
        <begin position="958"/>
        <end position="974"/>
    </location>
</feature>
<gene>
    <name evidence="11" type="primary">LOC110983191</name>
</gene>
<sequence length="1374" mass="154375">MAEEAAHGRLEEEQEEGEDSDVAAYRNLIVEMEREIEEQSPDSSTEYENKGLLKSSHFDMPRLGTPPRPLNGILANSHKGGQGSANASGLVRPACDSPDYGLAGRGSPVRSAHTPPGDPEERLTPTSPRSSSPILIHTPSPVLNRSTSPLCEKKPRRNRKTPVVSDPVIQVKAAAENPPRNGKTRLIDDIDSIERQKAALGEKPEPPKSTVRTFKQRSAQENFGLYGLLTPALCLVPAVDGHDALTRTFSDLCGEHRELKLAAAHIDDAINGRGKWGKARAFFTSRQGQLCFKVINNKSFTVVVLLAAVLHMIMAFLEPPAVQQTSPAVFVLTMVSLLVYTIDVWVNIGFLSWRVFWSLDENKWMRTEFVFLCMFSVDFVMLVIQEIVQVRLLQPFRCLRAVIIMCKLKNVGHIFDTVLSIVINLIKTFFIILIFIIMFSAMGVHLFSESYHCINCNVTDTSNCSDNDTFNIYTGAFDNIGITALRLFVLLSTENYPEFMIPAFNKNSWSFLYFGIFVFVGVFFLTAILLAIIVDSYWEFAKKHVKMERARERAELAKAWNLLDPLGKGSLPVYDEKFIKLFKILKPQNTDEMNMQLISYLDSNQDEVVDSLEWTIRLNEALCFEFEMDEIQDMSTNPKWFNNLKRVVKKLIFSDWFARAVMVFIVAHCILFCLEWRGMSETARLGINIGKSVIIGLFLVEACLRVFSNWRILKEVIEVLDIVFILIALINNILWYFSTEHKQVLDVIGGLAVACRVGLNSAQTKRAVVVFFTKIFPVMFDLIILVFVILFLYSVVGYELFYSQTPNYDYNSGHYDYKCLLGFESLGCSLLMVFQIITTSNWHEIMNSAMVSTTDWACLYFILGFIFINLIVMNLFVAIAIEAFNKLGTEKELAAAQDTDKPAEPEDANFATSAKTFLNNLFESSRAEQGKDKTERTNQNGSPRLRRPSRVSVVGMSGSFSPMPYQTSSQSSLKTPEPQEDEELEEEVEDYSGLTPQERKRRQLKKKMMDKKKKKVSRTKIVVVTAYKGSKDQELDLNVGDEVTILKKQDDWWEGQIKDKKGWFPASHVKEVKRNNVVHFQDQEKADQAADNPKPAWNQDTMGSLDSANSTLPGANDSQRDHLHPVGLSQIASLATAAKHKPRLKVRNTGSWRKEILGDITVMNPEELKALNKILKGQSGRGSLTGSLTLGGNLRKPPSLTNDSVIEEEPDNDVALSKTVPLPKPTPLRAPPPPRAPPPMISLERADTLPLPDLAEIEEEEEEGPTSKPGSASKKEDKYASKTEEDIYPSKTDTLTVEKPEVPASVKKKQNREKAKNGEMPSWMLKFAQDNKLNVLNDVKFDESNMEARPPSSSSDDELQSLPGKVPTDGESEL</sequence>
<feature type="compositionally biased region" description="Acidic residues" evidence="7">
    <location>
        <begin position="12"/>
        <end position="21"/>
    </location>
</feature>
<dbReference type="Pfam" id="PF00520">
    <property type="entry name" value="Ion_trans"/>
    <property type="match status" value="2"/>
</dbReference>
<dbReference type="PANTHER" id="PTHR46726:SF2">
    <property type="entry name" value="SH3 DOMAIN-CONTAINING PROTEIN"/>
    <property type="match status" value="1"/>
</dbReference>